<dbReference type="InterPro" id="IPR003305">
    <property type="entry name" value="CenC_carb-bd"/>
</dbReference>
<feature type="domain" description="GH16" evidence="11">
    <location>
        <begin position="14"/>
        <end position="284"/>
    </location>
</feature>
<accession>A0ABP7W5N8</accession>
<keyword evidence="5 10" id="KW-0732">Signal</keyword>
<dbReference type="PANTHER" id="PTHR10963:SF55">
    <property type="entry name" value="GLYCOSIDE HYDROLASE FAMILY 16 PROTEIN"/>
    <property type="match status" value="1"/>
</dbReference>
<dbReference type="InterPro" id="IPR019931">
    <property type="entry name" value="LPXTG_anchor"/>
</dbReference>
<name>A0ABP7W5N8_9BACI</name>
<comment type="subcellular location">
    <subcellularLocation>
        <location evidence="1">Secreted</location>
        <location evidence="1">Cell wall</location>
        <topology evidence="1">Peptidoglycan-anchor</topology>
    </subcellularLocation>
</comment>
<protein>
    <recommendedName>
        <fullName evidence="11">GH16 domain-containing protein</fullName>
    </recommendedName>
</protein>
<dbReference type="InterPro" id="IPR000757">
    <property type="entry name" value="Beta-glucanase-like"/>
</dbReference>
<organism evidence="12 13">
    <name type="scientific">Amphibacillus indicireducens</name>
    <dbReference type="NCBI Taxonomy" id="1076330"/>
    <lineage>
        <taxon>Bacteria</taxon>
        <taxon>Bacillati</taxon>
        <taxon>Bacillota</taxon>
        <taxon>Bacilli</taxon>
        <taxon>Bacillales</taxon>
        <taxon>Bacillaceae</taxon>
        <taxon>Amphibacillus</taxon>
    </lineage>
</organism>
<evidence type="ECO:0000259" key="11">
    <source>
        <dbReference type="PROSITE" id="PS51762"/>
    </source>
</evidence>
<evidence type="ECO:0000313" key="13">
    <source>
        <dbReference type="Proteomes" id="UP001501734"/>
    </source>
</evidence>
<dbReference type="Pfam" id="PF02018">
    <property type="entry name" value="CBM_4_9"/>
    <property type="match status" value="3"/>
</dbReference>
<evidence type="ECO:0000256" key="10">
    <source>
        <dbReference type="SAM" id="SignalP"/>
    </source>
</evidence>
<evidence type="ECO:0000313" key="12">
    <source>
        <dbReference type="EMBL" id="GAA4080946.1"/>
    </source>
</evidence>
<evidence type="ECO:0000256" key="6">
    <source>
        <dbReference type="ARBA" id="ARBA00022801"/>
    </source>
</evidence>
<keyword evidence="9" id="KW-1133">Transmembrane helix</keyword>
<evidence type="ECO:0000256" key="9">
    <source>
        <dbReference type="SAM" id="Phobius"/>
    </source>
</evidence>
<dbReference type="Gene3D" id="2.60.120.200">
    <property type="match status" value="1"/>
</dbReference>
<dbReference type="InterPro" id="IPR008979">
    <property type="entry name" value="Galactose-bd-like_sf"/>
</dbReference>
<keyword evidence="9" id="KW-0812">Transmembrane</keyword>
<reference evidence="13" key="1">
    <citation type="journal article" date="2019" name="Int. J. Syst. Evol. Microbiol.">
        <title>The Global Catalogue of Microorganisms (GCM) 10K type strain sequencing project: providing services to taxonomists for standard genome sequencing and annotation.</title>
        <authorList>
            <consortium name="The Broad Institute Genomics Platform"/>
            <consortium name="The Broad Institute Genome Sequencing Center for Infectious Disease"/>
            <person name="Wu L."/>
            <person name="Ma J."/>
        </authorList>
    </citation>
    <scope>NUCLEOTIDE SEQUENCE [LARGE SCALE GENOMIC DNA]</scope>
    <source>
        <strain evidence="13">JCM 17250</strain>
    </source>
</reference>
<feature type="signal peptide" evidence="10">
    <location>
        <begin position="1"/>
        <end position="26"/>
    </location>
</feature>
<keyword evidence="6" id="KW-0378">Hydrolase</keyword>
<sequence>MLKKWTIGLLSVLLIVSNFNVPMISASESDVTDSDWKLVWSDEFDEDEINMDNWSFDHPENGRYNQEIQSYTEDNAWIEDGKLFIEAREEEITEPNGETYNYTSSKLITKGKQMWTYGKFEIRAKMPTGQGMWPAIWMMPEDEPFYGTWPVGGEIDIMELLGHEPDTIYANIHYGVPKGDSQGTYKLPNGQSFAEDYHVYTLEWEPGEIRWYIDGELFNTANDWHSKHPGNADEFTYPAPFDQDFFLILNISVGGGWPGNPDDTTVFPQQMAVDYVRVYQKDEYPVREKPEPEEEDSEGRAPLEDGNYIYNGSFNSGTDHWTFLQGPGGDAKIEVENGEFHAAITAGGTVDYGVQLIQDTVPLERGARYKASFRAKAEEERDIKVKLGGGASRGYSEYSLIPPVRLSEKWGDYEFEFVMPERTDLNSRFEFNMGLNDADVWLSDVRLDKIEDASTTEPSFEPRSPLPGGNYIYNGTFDQGIGRMAFWEFKADDSSDVNYYIGSAVDERRFDALINNGGAHAESIQLVQPQVNLEEGNSYQLTFDASADVSRDIRVSLVSSNGNVIADQAVGLDPEMKEYSFKFNVDVVTDNDVELQFNIGGSDDNVYLDNVELTRVLASDGIEDNLIRNGIFDSLSHWSTEFNHSKAEFKVDEDGHFKVNITDVGYATWAIQLYQKGVNIEKDATYQLSFEARSTIDRPVLLNVENSTDYTKYLEETVSLTDSWETYNYEFTMNEETDPDTKFGFSFGGDGSDNIPSDEHDIFIDNVVLRKVEETDEEPGEDDDQATDPSDKDDEEQMQELLDRISNLEDRIKDLEDSSHLEDFENRINNLEQELLALKTQYNNLEDRNSEIEQQIVALQEEIARFKALLSDQDDVVNGTDEDDQSTKADGDKATAPAGDDQNLESDNKLPTTEDGDDQVTVPAGDDQNPESGNKLPKTATATFNWLVIGSSVLLVGMALAFFTRRKLSVLKKDQ</sequence>
<feature type="region of interest" description="Disordered" evidence="8">
    <location>
        <begin position="773"/>
        <end position="796"/>
    </location>
</feature>
<dbReference type="Gene3D" id="1.10.287.1490">
    <property type="match status" value="1"/>
</dbReference>
<keyword evidence="13" id="KW-1185">Reference proteome</keyword>
<comment type="caution">
    <text evidence="12">The sequence shown here is derived from an EMBL/GenBank/DDBJ whole genome shotgun (WGS) entry which is preliminary data.</text>
</comment>
<evidence type="ECO:0000256" key="7">
    <source>
        <dbReference type="ARBA" id="ARBA00023088"/>
    </source>
</evidence>
<feature type="chain" id="PRO_5046965566" description="GH16 domain-containing protein" evidence="10">
    <location>
        <begin position="27"/>
        <end position="975"/>
    </location>
</feature>
<proteinExistence type="inferred from homology"/>
<evidence type="ECO:0000256" key="4">
    <source>
        <dbReference type="ARBA" id="ARBA00022525"/>
    </source>
</evidence>
<feature type="transmembrane region" description="Helical" evidence="9">
    <location>
        <begin position="944"/>
        <end position="963"/>
    </location>
</feature>
<comment type="similarity">
    <text evidence="2">Belongs to the glycosyl hydrolase 16 family.</text>
</comment>
<evidence type="ECO:0000256" key="8">
    <source>
        <dbReference type="SAM" id="MobiDB-lite"/>
    </source>
</evidence>
<dbReference type="InterPro" id="IPR050546">
    <property type="entry name" value="Glycosyl_Hydrlase_16"/>
</dbReference>
<gene>
    <name evidence="12" type="ORF">GCM10022410_25900</name>
</gene>
<feature type="compositionally biased region" description="Acidic residues" evidence="8">
    <location>
        <begin position="875"/>
        <end position="884"/>
    </location>
</feature>
<keyword evidence="4" id="KW-0964">Secreted</keyword>
<keyword evidence="9" id="KW-0472">Membrane</keyword>
<evidence type="ECO:0000256" key="2">
    <source>
        <dbReference type="ARBA" id="ARBA00006865"/>
    </source>
</evidence>
<dbReference type="Pfam" id="PF00746">
    <property type="entry name" value="Gram_pos_anchor"/>
    <property type="match status" value="1"/>
</dbReference>
<dbReference type="Pfam" id="PF00722">
    <property type="entry name" value="Glyco_hydro_16"/>
    <property type="match status" value="1"/>
</dbReference>
<dbReference type="SUPFAM" id="SSF49899">
    <property type="entry name" value="Concanavalin A-like lectins/glucanases"/>
    <property type="match status" value="1"/>
</dbReference>
<keyword evidence="3" id="KW-0134">Cell wall</keyword>
<dbReference type="RefSeq" id="WP_344914124.1">
    <property type="nucleotide sequence ID" value="NZ_BAABDL010000155.1"/>
</dbReference>
<dbReference type="EMBL" id="BAABDL010000155">
    <property type="protein sequence ID" value="GAA4080946.1"/>
    <property type="molecule type" value="Genomic_DNA"/>
</dbReference>
<dbReference type="Proteomes" id="UP001501734">
    <property type="component" value="Unassembled WGS sequence"/>
</dbReference>
<keyword evidence="7" id="KW-0572">Peptidoglycan-anchor</keyword>
<dbReference type="SUPFAM" id="SSF49785">
    <property type="entry name" value="Galactose-binding domain-like"/>
    <property type="match status" value="3"/>
</dbReference>
<feature type="region of interest" description="Disordered" evidence="8">
    <location>
        <begin position="283"/>
        <end position="304"/>
    </location>
</feature>
<feature type="compositionally biased region" description="Acidic residues" evidence="8">
    <location>
        <begin position="774"/>
        <end position="796"/>
    </location>
</feature>
<feature type="region of interest" description="Disordered" evidence="8">
    <location>
        <begin position="875"/>
        <end position="936"/>
    </location>
</feature>
<evidence type="ECO:0000256" key="3">
    <source>
        <dbReference type="ARBA" id="ARBA00022512"/>
    </source>
</evidence>
<dbReference type="PROSITE" id="PS51762">
    <property type="entry name" value="GH16_2"/>
    <property type="match status" value="1"/>
</dbReference>
<dbReference type="PANTHER" id="PTHR10963">
    <property type="entry name" value="GLYCOSYL HYDROLASE-RELATED"/>
    <property type="match status" value="1"/>
</dbReference>
<dbReference type="Gene3D" id="2.60.120.260">
    <property type="entry name" value="Galactose-binding domain-like"/>
    <property type="match status" value="3"/>
</dbReference>
<dbReference type="CDD" id="cd08023">
    <property type="entry name" value="GH16_laminarinase_like"/>
    <property type="match status" value="1"/>
</dbReference>
<dbReference type="InterPro" id="IPR013320">
    <property type="entry name" value="ConA-like_dom_sf"/>
</dbReference>
<evidence type="ECO:0000256" key="1">
    <source>
        <dbReference type="ARBA" id="ARBA00004168"/>
    </source>
</evidence>
<evidence type="ECO:0000256" key="5">
    <source>
        <dbReference type="ARBA" id="ARBA00022729"/>
    </source>
</evidence>